<dbReference type="InterPro" id="IPR050612">
    <property type="entry name" value="Prok_Mopterin_Oxidored"/>
</dbReference>
<accession>C8X189</accession>
<keyword evidence="5" id="KW-0479">Metal-binding</keyword>
<dbReference type="GO" id="GO:0016491">
    <property type="term" value="F:oxidoreductase activity"/>
    <property type="evidence" value="ECO:0007669"/>
    <property type="project" value="UniProtKB-KW"/>
</dbReference>
<dbReference type="AlphaFoldDB" id="C8X189"/>
<dbReference type="InterPro" id="IPR006657">
    <property type="entry name" value="MoPterin_dinucl-bd_dom"/>
</dbReference>
<dbReference type="InterPro" id="IPR006963">
    <property type="entry name" value="Mopterin_OxRdtase_4Fe-4S_dom"/>
</dbReference>
<evidence type="ECO:0000313" key="12">
    <source>
        <dbReference type="Proteomes" id="UP000001052"/>
    </source>
</evidence>
<evidence type="ECO:0000256" key="6">
    <source>
        <dbReference type="ARBA" id="ARBA00022729"/>
    </source>
</evidence>
<gene>
    <name evidence="11" type="ordered locus">Dret_0895</name>
</gene>
<dbReference type="OrthoDB" id="9810782at2"/>
<evidence type="ECO:0000256" key="8">
    <source>
        <dbReference type="ARBA" id="ARBA00023004"/>
    </source>
</evidence>
<dbReference type="SUPFAM" id="SSF50692">
    <property type="entry name" value="ADC-like"/>
    <property type="match status" value="1"/>
</dbReference>
<dbReference type="Gene3D" id="3.40.50.740">
    <property type="match status" value="1"/>
</dbReference>
<evidence type="ECO:0000256" key="3">
    <source>
        <dbReference type="ARBA" id="ARBA00022485"/>
    </source>
</evidence>
<dbReference type="PANTHER" id="PTHR43742">
    <property type="entry name" value="TRIMETHYLAMINE-N-OXIDE REDUCTASE"/>
    <property type="match status" value="1"/>
</dbReference>
<dbReference type="PANTHER" id="PTHR43742:SF9">
    <property type="entry name" value="TETRATHIONATE REDUCTASE SUBUNIT A"/>
    <property type="match status" value="1"/>
</dbReference>
<dbReference type="SUPFAM" id="SSF53706">
    <property type="entry name" value="Formate dehydrogenase/DMSO reductase, domains 1-3"/>
    <property type="match status" value="1"/>
</dbReference>
<reference evidence="12" key="1">
    <citation type="submission" date="2009-09" db="EMBL/GenBank/DDBJ databases">
        <title>The complete chromosome of Desulfohalobium retbaense DSM 5692.</title>
        <authorList>
            <consortium name="US DOE Joint Genome Institute (JGI-PGF)"/>
            <person name="Lucas S."/>
            <person name="Copeland A."/>
            <person name="Lapidus A."/>
            <person name="Glavina del Rio T."/>
            <person name="Dalin E."/>
            <person name="Tice H."/>
            <person name="Bruce D."/>
            <person name="Goodwin L."/>
            <person name="Pitluck S."/>
            <person name="Kyrpides N."/>
            <person name="Mavromatis K."/>
            <person name="Ivanova N."/>
            <person name="Mikhailova N."/>
            <person name="Munk A.C."/>
            <person name="Brettin T."/>
            <person name="Detter J.C."/>
            <person name="Han C."/>
            <person name="Tapia R."/>
            <person name="Larimer F."/>
            <person name="Land M."/>
            <person name="Hauser L."/>
            <person name="Markowitz V."/>
            <person name="Cheng J.-F."/>
            <person name="Hugenholtz P."/>
            <person name="Woyke T."/>
            <person name="Wu D."/>
            <person name="Spring S."/>
            <person name="Klenk H.-P."/>
            <person name="Eisen J.A."/>
        </authorList>
    </citation>
    <scope>NUCLEOTIDE SEQUENCE [LARGE SCALE GENOMIC DNA]</scope>
    <source>
        <strain evidence="12">DSM 5692</strain>
    </source>
</reference>
<evidence type="ECO:0000256" key="9">
    <source>
        <dbReference type="ARBA" id="ARBA00023014"/>
    </source>
</evidence>
<evidence type="ECO:0000313" key="11">
    <source>
        <dbReference type="EMBL" id="ACV68186.1"/>
    </source>
</evidence>
<dbReference type="PROSITE" id="PS51669">
    <property type="entry name" value="4FE4S_MOW_BIS_MGD"/>
    <property type="match status" value="1"/>
</dbReference>
<dbReference type="Gene3D" id="3.40.228.10">
    <property type="entry name" value="Dimethylsulfoxide Reductase, domain 2"/>
    <property type="match status" value="1"/>
</dbReference>
<comment type="cofactor">
    <cofactor evidence="1">
        <name>Mo-bis(molybdopterin guanine dinucleotide)</name>
        <dbReference type="ChEBI" id="CHEBI:60539"/>
    </cofactor>
</comment>
<organism evidence="11 12">
    <name type="scientific">Desulfohalobium retbaense (strain ATCC 49708 / DSM 5692 / JCM 16813 / HR100)</name>
    <dbReference type="NCBI Taxonomy" id="485915"/>
    <lineage>
        <taxon>Bacteria</taxon>
        <taxon>Pseudomonadati</taxon>
        <taxon>Thermodesulfobacteriota</taxon>
        <taxon>Desulfovibrionia</taxon>
        <taxon>Desulfovibrionales</taxon>
        <taxon>Desulfohalobiaceae</taxon>
        <taxon>Desulfohalobium</taxon>
    </lineage>
</organism>
<dbReference type="SMART" id="SM00926">
    <property type="entry name" value="Molybdop_Fe4S4"/>
    <property type="match status" value="1"/>
</dbReference>
<dbReference type="Proteomes" id="UP000001052">
    <property type="component" value="Chromosome"/>
</dbReference>
<dbReference type="Pfam" id="PF04879">
    <property type="entry name" value="Molybdop_Fe4S4"/>
    <property type="match status" value="1"/>
</dbReference>
<dbReference type="Pfam" id="PF01568">
    <property type="entry name" value="Molydop_binding"/>
    <property type="match status" value="1"/>
</dbReference>
<keyword evidence="9" id="KW-0411">Iron-sulfur</keyword>
<dbReference type="Pfam" id="PF00384">
    <property type="entry name" value="Molybdopterin"/>
    <property type="match status" value="1"/>
</dbReference>
<dbReference type="HOGENOM" id="CLU_000422_13_3_7"/>
<keyword evidence="4" id="KW-0500">Molybdenum</keyword>
<protein>
    <submittedName>
        <fullName evidence="11">Nitrate reductase</fullName>
        <ecNumber evidence="11">1.7.99.4</ecNumber>
    </submittedName>
</protein>
<keyword evidence="3" id="KW-0004">4Fe-4S</keyword>
<keyword evidence="12" id="KW-1185">Reference proteome</keyword>
<proteinExistence type="inferred from homology"/>
<dbReference type="InterPro" id="IPR006656">
    <property type="entry name" value="Mopterin_OxRdtase"/>
</dbReference>
<reference evidence="11 12" key="2">
    <citation type="journal article" date="2010" name="Stand. Genomic Sci.">
        <title>Complete genome sequence of Desulfohalobium retbaense type strain (HR(100)).</title>
        <authorList>
            <person name="Spring S."/>
            <person name="Nolan M."/>
            <person name="Lapidus A."/>
            <person name="Glavina Del Rio T."/>
            <person name="Copeland A."/>
            <person name="Tice H."/>
            <person name="Cheng J.F."/>
            <person name="Lucas S."/>
            <person name="Land M."/>
            <person name="Chen F."/>
            <person name="Bruce D."/>
            <person name="Goodwin L."/>
            <person name="Pitluck S."/>
            <person name="Ivanova N."/>
            <person name="Mavromatis K."/>
            <person name="Mikhailova N."/>
            <person name="Pati A."/>
            <person name="Chen A."/>
            <person name="Palaniappan K."/>
            <person name="Hauser L."/>
            <person name="Chang Y.J."/>
            <person name="Jeffries C.D."/>
            <person name="Munk C."/>
            <person name="Kiss H."/>
            <person name="Chain P."/>
            <person name="Han C."/>
            <person name="Brettin T."/>
            <person name="Detter J.C."/>
            <person name="Schuler E."/>
            <person name="Goker M."/>
            <person name="Rohde M."/>
            <person name="Bristow J."/>
            <person name="Eisen J.A."/>
            <person name="Markowitz V."/>
            <person name="Hugenholtz P."/>
            <person name="Kyrpides N.C."/>
            <person name="Klenk H.P."/>
        </authorList>
    </citation>
    <scope>NUCLEOTIDE SEQUENCE [LARGE SCALE GENOMIC DNA]</scope>
    <source>
        <strain evidence="11 12">DSM 5692</strain>
    </source>
</reference>
<keyword evidence="6" id="KW-0732">Signal</keyword>
<evidence type="ECO:0000256" key="1">
    <source>
        <dbReference type="ARBA" id="ARBA00001942"/>
    </source>
</evidence>
<dbReference type="STRING" id="485915.Dret_0895"/>
<name>C8X189_DESRD</name>
<dbReference type="GO" id="GO:0051539">
    <property type="term" value="F:4 iron, 4 sulfur cluster binding"/>
    <property type="evidence" value="ECO:0007669"/>
    <property type="project" value="UniProtKB-KW"/>
</dbReference>
<evidence type="ECO:0000256" key="5">
    <source>
        <dbReference type="ARBA" id="ARBA00022723"/>
    </source>
</evidence>
<dbReference type="GO" id="GO:0043546">
    <property type="term" value="F:molybdopterin cofactor binding"/>
    <property type="evidence" value="ECO:0007669"/>
    <property type="project" value="InterPro"/>
</dbReference>
<dbReference type="Gene3D" id="2.40.40.20">
    <property type="match status" value="1"/>
</dbReference>
<dbReference type="Gene3D" id="3.30.2070.10">
    <property type="entry name" value="Formate dehydrogenase/DMSO reductase"/>
    <property type="match status" value="1"/>
</dbReference>
<dbReference type="KEGG" id="drt:Dret_0895"/>
<dbReference type="EC" id="1.7.99.4" evidence="11"/>
<evidence type="ECO:0000256" key="7">
    <source>
        <dbReference type="ARBA" id="ARBA00023002"/>
    </source>
</evidence>
<dbReference type="EMBL" id="CP001734">
    <property type="protein sequence ID" value="ACV68186.1"/>
    <property type="molecule type" value="Genomic_DNA"/>
</dbReference>
<evidence type="ECO:0000256" key="2">
    <source>
        <dbReference type="ARBA" id="ARBA00010312"/>
    </source>
</evidence>
<dbReference type="GO" id="GO:0046872">
    <property type="term" value="F:metal ion binding"/>
    <property type="evidence" value="ECO:0007669"/>
    <property type="project" value="UniProtKB-KW"/>
</dbReference>
<comment type="similarity">
    <text evidence="2">Belongs to the prokaryotic molybdopterin-containing oxidoreductase family.</text>
</comment>
<dbReference type="RefSeq" id="WP_015751344.1">
    <property type="nucleotide sequence ID" value="NC_013223.1"/>
</dbReference>
<dbReference type="PROSITE" id="PS00490">
    <property type="entry name" value="MOLYBDOPTERIN_PROK_2"/>
    <property type="match status" value="1"/>
</dbReference>
<keyword evidence="7 11" id="KW-0560">Oxidoreductase</keyword>
<evidence type="ECO:0000256" key="4">
    <source>
        <dbReference type="ARBA" id="ARBA00022505"/>
    </source>
</evidence>
<evidence type="ECO:0000259" key="10">
    <source>
        <dbReference type="PROSITE" id="PS51669"/>
    </source>
</evidence>
<sequence length="711" mass="79149">MQHDGWIPTACYQCKAECAILARVENGRVKEIRGNPRARGKACVKGMAGVSLQYSPDRLTQPLKRTGERGEGRFTPISWEQAIEEIGDAMADLRDRGQAHKLTASFFPHSITDPKWRFLNAYGGFINTALPHCDSAKIVAFIKTFGGVPNHHIPPAFYTVPKGGVMLLVGRHAFGGLDNAAVPQDILDARERGAKLVVVDPFFTQDASKADWWIPIRPSGDTALFLGMIHHILDKKLYDEDFVQHWVREGDLQRLKDYVKDKTPKAMSALCDVPASDIKKLAEMCAKAPSVGIDSFKGIMLGQALDFGHVWTIFLALTGNVDNPGGQPMPDVTPLAAVEPVPTPPDLAELGFHRTGPDRDVFGKYSFIMEPTWYQAQAIKNDSLKILINSEANPALTEMGQEAWRQAVTLKDNGRYKLELLVSYEIMHSETSRYADYVLPDTSYFERWELLYMPWWYNYGHGVVLRQPVVEAPGQCRHSNEVFIEWGKRLCPEYFAFANDIDYYDRQLAGVGLSVRALQDMGGVWSPGTMGFRKYKEAGGFGTPSKKVQLYWEDLEVAGQAWPRPDLAPEYTVDAETYPFVLISYRSIFHQGSGQWTHNNPQLRDPVSGLQENMALVNTNTAERLGLAEGDRVKLISRSGEVRTSVKLTERIRPDCIGLHHGFGSQMGRVAVLGAGVSDNLLIPDAGETLSWQDVIGGESHVSTRVQLVKG</sequence>
<feature type="domain" description="4Fe-4S Mo/W bis-MGD-type" evidence="10">
    <location>
        <begin position="4"/>
        <end position="57"/>
    </location>
</feature>
<dbReference type="InterPro" id="IPR006655">
    <property type="entry name" value="Mopterin_OxRdtase_prok_CS"/>
</dbReference>
<dbReference type="Gene3D" id="2.20.25.90">
    <property type="entry name" value="ADC-like domains"/>
    <property type="match status" value="1"/>
</dbReference>
<dbReference type="InterPro" id="IPR009010">
    <property type="entry name" value="Asp_de-COase-like_dom_sf"/>
</dbReference>
<dbReference type="eggNOG" id="COG0243">
    <property type="taxonomic scope" value="Bacteria"/>
</dbReference>
<keyword evidence="8" id="KW-0408">Iron</keyword>